<gene>
    <name evidence="2" type="ORF">QEH59_12730</name>
</gene>
<dbReference type="Pfam" id="PF08241">
    <property type="entry name" value="Methyltransf_11"/>
    <property type="match status" value="1"/>
</dbReference>
<feature type="domain" description="Methyltransferase type 11" evidence="1">
    <location>
        <begin position="70"/>
        <end position="164"/>
    </location>
</feature>
<dbReference type="GO" id="GO:0032259">
    <property type="term" value="P:methylation"/>
    <property type="evidence" value="ECO:0007669"/>
    <property type="project" value="UniProtKB-KW"/>
</dbReference>
<dbReference type="CDD" id="cd02440">
    <property type="entry name" value="AdoMet_MTases"/>
    <property type="match status" value="1"/>
</dbReference>
<evidence type="ECO:0000313" key="3">
    <source>
        <dbReference type="Proteomes" id="UP001243717"/>
    </source>
</evidence>
<dbReference type="PANTHER" id="PTHR43591:SF110">
    <property type="entry name" value="RHODANESE DOMAIN-CONTAINING PROTEIN"/>
    <property type="match status" value="1"/>
</dbReference>
<evidence type="ECO:0000313" key="2">
    <source>
        <dbReference type="EMBL" id="MDQ8195297.1"/>
    </source>
</evidence>
<keyword evidence="2" id="KW-0489">Methyltransferase</keyword>
<dbReference type="InterPro" id="IPR029063">
    <property type="entry name" value="SAM-dependent_MTases_sf"/>
</dbReference>
<proteinExistence type="predicted"/>
<dbReference type="EMBL" id="JARXIC010000021">
    <property type="protein sequence ID" value="MDQ8195297.1"/>
    <property type="molecule type" value="Genomic_DNA"/>
</dbReference>
<comment type="caution">
    <text evidence="2">The sequence shown here is derived from an EMBL/GenBank/DDBJ whole genome shotgun (WGS) entry which is preliminary data.</text>
</comment>
<dbReference type="Gene3D" id="3.40.50.150">
    <property type="entry name" value="Vaccinia Virus protein VP39"/>
    <property type="match status" value="1"/>
</dbReference>
<keyword evidence="3" id="KW-1185">Reference proteome</keyword>
<keyword evidence="2" id="KW-0808">Transferase</keyword>
<dbReference type="RefSeq" id="WP_308985753.1">
    <property type="nucleotide sequence ID" value="NZ_JARXIC010000021.1"/>
</dbReference>
<dbReference type="InterPro" id="IPR013216">
    <property type="entry name" value="Methyltransf_11"/>
</dbReference>
<name>A0ABU1AKF8_9BACT</name>
<sequence>MHHDPNTERQLLAFLHLLAGYRDEAADIYNAMANGYDQFAATWDETFAGDAIEHLLQVCQENAPLRPVVLDAGCGTGRRIPDLITYLDPSELHALDISLPMLETARRKIFTQPVNFVHGNIANIPFADNSFDVVFASWVLETMGNPGKAVQEFLRVLKPGGIIAYTFAQLPDSKDDVSESEIGSLVESAQYLSHALNSDRMPFHACKHSTLKQFHEGIISTVTLGKCCRVESRYLPAQIDLPSRGN</sequence>
<organism evidence="2 3">
    <name type="scientific">Thalassobacterium sedimentorum</name>
    <dbReference type="NCBI Taxonomy" id="3041258"/>
    <lineage>
        <taxon>Bacteria</taxon>
        <taxon>Pseudomonadati</taxon>
        <taxon>Verrucomicrobiota</taxon>
        <taxon>Opitutia</taxon>
        <taxon>Puniceicoccales</taxon>
        <taxon>Coraliomargaritaceae</taxon>
        <taxon>Thalassobacterium</taxon>
    </lineage>
</organism>
<dbReference type="GO" id="GO:0008168">
    <property type="term" value="F:methyltransferase activity"/>
    <property type="evidence" value="ECO:0007669"/>
    <property type="project" value="UniProtKB-KW"/>
</dbReference>
<dbReference type="SUPFAM" id="SSF53335">
    <property type="entry name" value="S-adenosyl-L-methionine-dependent methyltransferases"/>
    <property type="match status" value="1"/>
</dbReference>
<dbReference type="PANTHER" id="PTHR43591">
    <property type="entry name" value="METHYLTRANSFERASE"/>
    <property type="match status" value="1"/>
</dbReference>
<protein>
    <submittedName>
        <fullName evidence="2">Class I SAM-dependent methyltransferase</fullName>
    </submittedName>
</protein>
<dbReference type="Proteomes" id="UP001243717">
    <property type="component" value="Unassembled WGS sequence"/>
</dbReference>
<evidence type="ECO:0000259" key="1">
    <source>
        <dbReference type="Pfam" id="PF08241"/>
    </source>
</evidence>
<accession>A0ABU1AKF8</accession>
<reference evidence="2 3" key="1">
    <citation type="submission" date="2023-04" db="EMBL/GenBank/DDBJ databases">
        <title>A novel bacteria isolated from coastal sediment.</title>
        <authorList>
            <person name="Liu X.-J."/>
            <person name="Du Z.-J."/>
        </authorList>
    </citation>
    <scope>NUCLEOTIDE SEQUENCE [LARGE SCALE GENOMIC DNA]</scope>
    <source>
        <strain evidence="2 3">SDUM461004</strain>
    </source>
</reference>